<keyword evidence="3" id="KW-1185">Reference proteome</keyword>
<evidence type="ECO:0000313" key="2">
    <source>
        <dbReference type="EMBL" id="GCE00652.1"/>
    </source>
</evidence>
<dbReference type="InterPro" id="IPR051448">
    <property type="entry name" value="CdaR-like_regulators"/>
</dbReference>
<dbReference type="InterPro" id="IPR025736">
    <property type="entry name" value="PucR_C-HTH_dom"/>
</dbReference>
<accession>A0A401Z1F7</accession>
<dbReference type="InterPro" id="IPR042070">
    <property type="entry name" value="PucR_C-HTH_sf"/>
</dbReference>
<dbReference type="PANTHER" id="PTHR33744">
    <property type="entry name" value="CARBOHYDRATE DIACID REGULATOR"/>
    <property type="match status" value="1"/>
</dbReference>
<gene>
    <name evidence="2" type="ORF">EHYA_08378</name>
</gene>
<dbReference type="EMBL" id="BIFH01000041">
    <property type="protein sequence ID" value="GCE00652.1"/>
    <property type="molecule type" value="Genomic_DNA"/>
</dbReference>
<comment type="caution">
    <text evidence="2">The sequence shown here is derived from an EMBL/GenBank/DDBJ whole genome shotgun (WGS) entry which is preliminary data.</text>
</comment>
<dbReference type="PANTHER" id="PTHR33744:SF17">
    <property type="entry name" value="CONSERVED PROTEIN"/>
    <property type="match status" value="1"/>
</dbReference>
<name>A0A401Z1F7_9ACTN</name>
<dbReference type="Gene3D" id="1.10.10.2840">
    <property type="entry name" value="PucR C-terminal helix-turn-helix domain"/>
    <property type="match status" value="1"/>
</dbReference>
<dbReference type="Pfam" id="PF13556">
    <property type="entry name" value="HTH_30"/>
    <property type="match status" value="1"/>
</dbReference>
<dbReference type="RefSeq" id="WP_246127231.1">
    <property type="nucleotide sequence ID" value="NZ_BIFH01000041.1"/>
</dbReference>
<evidence type="ECO:0000259" key="1">
    <source>
        <dbReference type="Pfam" id="PF13556"/>
    </source>
</evidence>
<proteinExistence type="predicted"/>
<dbReference type="AlphaFoldDB" id="A0A401Z1F7"/>
<organism evidence="2 3">
    <name type="scientific">Embleya hyalina</name>
    <dbReference type="NCBI Taxonomy" id="516124"/>
    <lineage>
        <taxon>Bacteria</taxon>
        <taxon>Bacillati</taxon>
        <taxon>Actinomycetota</taxon>
        <taxon>Actinomycetes</taxon>
        <taxon>Kitasatosporales</taxon>
        <taxon>Streptomycetaceae</taxon>
        <taxon>Embleya</taxon>
    </lineage>
</organism>
<sequence length="546" mass="58772">MSEMSEPQRASLSRIINDLGGTFLEVIVGDVKAHEQVGAVVMHDPGDGRALPPEALVLGIGVYGASDVTELLRLLGTRNAAALIVRAPLDRAPEVLDAAHDSGVALLTLTEGADWLQLADLLRTVVAQDDVGDDVTSTLGGVSAGDLFSLANAVAALIDAPVTIEDRRYRVLAFSGRQDEADAARIRTILDRQVPEVYLREDEGRGVFKALYRTEGPLYVEASKVSENEIPRLAIAVRAGDEILGSIWAAVAGPPSPERSQALIDAGKLVALHLLRRRAGADVDHRLRADLVATALEGGPKAAYALRRLGLLGRTVNVVAMDIIDDGVHETDPSRHASDRQRLADAFAMHFSSVAARSATALLGNVSYGLIPLTGSVEQSEQRTKRLAVDFLKRTGTRVPAVIGVGIATGDPIRLDESRARADRALRVLRARGTPGTAATMSEVHYDALVLELQDLTLAHRAPVAGPLSRILEYDERRNGSLRETLECWLNAFGDIHAAAALAGVHHNTFRYRLKRLGEVGEIDLESPDERFALMLQLRLMNPAVE</sequence>
<reference evidence="2 3" key="1">
    <citation type="submission" date="2018-12" db="EMBL/GenBank/DDBJ databases">
        <title>Draft genome sequence of Embleya hyalina NBRC 13850T.</title>
        <authorList>
            <person name="Komaki H."/>
            <person name="Hosoyama A."/>
            <person name="Kimura A."/>
            <person name="Ichikawa N."/>
            <person name="Tamura T."/>
        </authorList>
    </citation>
    <scope>NUCLEOTIDE SEQUENCE [LARGE SCALE GENOMIC DNA]</scope>
    <source>
        <strain evidence="2 3">NBRC 13850</strain>
    </source>
</reference>
<evidence type="ECO:0000313" key="3">
    <source>
        <dbReference type="Proteomes" id="UP000286931"/>
    </source>
</evidence>
<protein>
    <submittedName>
        <fullName evidence="2">PucR family transcriptional regulator</fullName>
    </submittedName>
</protein>
<dbReference type="Proteomes" id="UP000286931">
    <property type="component" value="Unassembled WGS sequence"/>
</dbReference>
<feature type="domain" description="PucR C-terminal helix-turn-helix" evidence="1">
    <location>
        <begin position="482"/>
        <end position="540"/>
    </location>
</feature>